<comment type="similarity">
    <text evidence="1">Belongs to the UDP-glycosyltransferase family.</text>
</comment>
<keyword evidence="2 4" id="KW-0808">Transferase</keyword>
<evidence type="ECO:0000259" key="3">
    <source>
        <dbReference type="Pfam" id="PF06722"/>
    </source>
</evidence>
<protein>
    <submittedName>
        <fullName evidence="4">Glycosyltransferase</fullName>
    </submittedName>
</protein>
<accession>A0A7X1J1S6</accession>
<dbReference type="GO" id="GO:0016758">
    <property type="term" value="F:hexosyltransferase activity"/>
    <property type="evidence" value="ECO:0007669"/>
    <property type="project" value="InterPro"/>
</dbReference>
<dbReference type="InterPro" id="IPR010610">
    <property type="entry name" value="EryCIII-like_C"/>
</dbReference>
<name>A0A7X1J1S6_9ACTN</name>
<dbReference type="AlphaFoldDB" id="A0A7X1J1S6"/>
<comment type="caution">
    <text evidence="4">The sequence shown here is derived from an EMBL/GenBank/DDBJ whole genome shotgun (WGS) entry which is preliminary data.</text>
</comment>
<gene>
    <name evidence="4" type="ORF">H4N64_10265</name>
</gene>
<evidence type="ECO:0000256" key="1">
    <source>
        <dbReference type="ARBA" id="ARBA00009995"/>
    </source>
</evidence>
<dbReference type="SUPFAM" id="SSF53756">
    <property type="entry name" value="UDP-Glycosyltransferase/glycogen phosphorylase"/>
    <property type="match status" value="1"/>
</dbReference>
<reference evidence="4 5" key="1">
    <citation type="submission" date="2020-08" db="EMBL/GenBank/DDBJ databases">
        <title>Streptomyces sp. PSKA01 genome sequencing and assembly.</title>
        <authorList>
            <person name="Mandal S."/>
            <person name="Maiti P.K."/>
            <person name="Das P."/>
        </authorList>
    </citation>
    <scope>NUCLEOTIDE SEQUENCE [LARGE SCALE GENOMIC DNA]</scope>
    <source>
        <strain evidence="4 5">PSKA01</strain>
    </source>
</reference>
<dbReference type="CDD" id="cd03784">
    <property type="entry name" value="GT1_Gtf-like"/>
    <property type="match status" value="1"/>
</dbReference>
<evidence type="ECO:0000313" key="5">
    <source>
        <dbReference type="Proteomes" id="UP000584670"/>
    </source>
</evidence>
<dbReference type="EMBL" id="JACMSF010000008">
    <property type="protein sequence ID" value="MBC2901985.1"/>
    <property type="molecule type" value="Genomic_DNA"/>
</dbReference>
<dbReference type="Proteomes" id="UP000584670">
    <property type="component" value="Unassembled WGS sequence"/>
</dbReference>
<dbReference type="PANTHER" id="PTHR48050">
    <property type="entry name" value="STEROL 3-BETA-GLUCOSYLTRANSFERASE"/>
    <property type="match status" value="1"/>
</dbReference>
<dbReference type="NCBIfam" id="TIGR01426">
    <property type="entry name" value="MGT"/>
    <property type="match status" value="1"/>
</dbReference>
<dbReference type="InterPro" id="IPR002213">
    <property type="entry name" value="UDP_glucos_trans"/>
</dbReference>
<dbReference type="RefSeq" id="WP_186281896.1">
    <property type="nucleotide sequence ID" value="NZ_JACMSF010000008.1"/>
</dbReference>
<evidence type="ECO:0000256" key="2">
    <source>
        <dbReference type="ARBA" id="ARBA00022679"/>
    </source>
</evidence>
<dbReference type="InterPro" id="IPR050426">
    <property type="entry name" value="Glycosyltransferase_28"/>
</dbReference>
<evidence type="ECO:0000313" key="4">
    <source>
        <dbReference type="EMBL" id="MBC2901985.1"/>
    </source>
</evidence>
<proteinExistence type="inferred from homology"/>
<dbReference type="PANTHER" id="PTHR48050:SF13">
    <property type="entry name" value="STEROL 3-BETA-GLUCOSYLTRANSFERASE UGT80A2"/>
    <property type="match status" value="1"/>
</dbReference>
<dbReference type="Pfam" id="PF06722">
    <property type="entry name" value="EryCIII-like_C"/>
    <property type="match status" value="1"/>
</dbReference>
<keyword evidence="5" id="KW-1185">Reference proteome</keyword>
<dbReference type="GO" id="GO:0017000">
    <property type="term" value="P:antibiotic biosynthetic process"/>
    <property type="evidence" value="ECO:0007669"/>
    <property type="project" value="UniProtKB-ARBA"/>
</dbReference>
<organism evidence="4 5">
    <name type="scientific">Streptomyces cupreus</name>
    <dbReference type="NCBI Taxonomy" id="2759956"/>
    <lineage>
        <taxon>Bacteria</taxon>
        <taxon>Bacillati</taxon>
        <taxon>Actinomycetota</taxon>
        <taxon>Actinomycetes</taxon>
        <taxon>Kitasatosporales</taxon>
        <taxon>Streptomycetaceae</taxon>
        <taxon>Streptomyces</taxon>
    </lineage>
</organism>
<dbReference type="FunFam" id="3.40.50.2000:FF:000072">
    <property type="entry name" value="Glycosyl transferase"/>
    <property type="match status" value="1"/>
</dbReference>
<dbReference type="InterPro" id="IPR006326">
    <property type="entry name" value="UDPGT_MGT-like"/>
</dbReference>
<feature type="domain" description="Erythromycin biosynthesis protein CIII-like C-terminal" evidence="3">
    <location>
        <begin position="259"/>
        <end position="399"/>
    </location>
</feature>
<dbReference type="Gene3D" id="3.40.50.2000">
    <property type="entry name" value="Glycogen Phosphorylase B"/>
    <property type="match status" value="2"/>
</dbReference>
<dbReference type="GO" id="GO:0008194">
    <property type="term" value="F:UDP-glycosyltransferase activity"/>
    <property type="evidence" value="ECO:0007669"/>
    <property type="project" value="InterPro"/>
</dbReference>
<sequence length="405" mass="43868">MSEVPPAHVAFFALPGHGHMNPALGVAEELTRRGHRVSFATTDRFAAAVAETGAVPLRYESTMDGLPADDSASDRPDRFGSDDLAKVLRDLLRETLAVLAPLDRAFARDRPDLVVYDDPSGWAARLIAARRGIPALPYRTTFAANADWSLAGERTDVDPLHPEIMRVFHGIAKLLERVKVPFGPKELMTGSEAGPALVFLPREFQFRGETFGDDVHFVGPCLGRRASDGEWSRSGEQPLAFVSLGTIHNDDLGFFQTCVDAFAGLAWDVVMAVGDRVDPAKLSGVPGHVEVRAHVPQLQVLREADLFVTHAGMGSVMESLSFGVPMVAIPQMSEQRANADRLAELGLGVMLHRTEVTVESLREAVVTVLGEPSYAERVQAMREHIRQAGGAPAAADVIESLLDSR</sequence>